<name>A0ABT1ZCT2_9MICO</name>
<keyword evidence="1" id="KW-1133">Transmembrane helix</keyword>
<keyword evidence="3" id="KW-1185">Reference proteome</keyword>
<evidence type="ECO:0000256" key="1">
    <source>
        <dbReference type="SAM" id="Phobius"/>
    </source>
</evidence>
<evidence type="ECO:0000313" key="2">
    <source>
        <dbReference type="EMBL" id="MCS0498499.1"/>
    </source>
</evidence>
<accession>A0ABT1ZCT2</accession>
<comment type="caution">
    <text evidence="2">The sequence shown here is derived from an EMBL/GenBank/DDBJ whole genome shotgun (WGS) entry which is preliminary data.</text>
</comment>
<reference evidence="2 3" key="1">
    <citation type="submission" date="2022-08" db="EMBL/GenBank/DDBJ databases">
        <authorList>
            <person name="Li F."/>
        </authorList>
    </citation>
    <scope>NUCLEOTIDE SEQUENCE [LARGE SCALE GENOMIC DNA]</scope>
    <source>
        <strain evidence="2 3">10F1B-8-1</strain>
    </source>
</reference>
<dbReference type="RefSeq" id="WP_258797441.1">
    <property type="nucleotide sequence ID" value="NZ_JANTHX010000004.1"/>
</dbReference>
<sequence>MQPYTPSRSDRVGIWIFVVAGIGIAIWTTVAATLRVIEVVVNRDVPVLAEFGGTPADAPIGPGGAPVTVGLDQAVLTVSGLPPRRSSHSCCSRWRSCSPS</sequence>
<proteinExistence type="predicted"/>
<keyword evidence="1" id="KW-0812">Transmembrane</keyword>
<organism evidence="2 3">
    <name type="scientific">Protaetiibacter mangrovi</name>
    <dbReference type="NCBI Taxonomy" id="2970926"/>
    <lineage>
        <taxon>Bacteria</taxon>
        <taxon>Bacillati</taxon>
        <taxon>Actinomycetota</taxon>
        <taxon>Actinomycetes</taxon>
        <taxon>Micrococcales</taxon>
        <taxon>Microbacteriaceae</taxon>
        <taxon>Protaetiibacter</taxon>
    </lineage>
</organism>
<gene>
    <name evidence="2" type="ORF">NUH29_02915</name>
</gene>
<feature type="transmembrane region" description="Helical" evidence="1">
    <location>
        <begin position="12"/>
        <end position="34"/>
    </location>
</feature>
<dbReference type="Proteomes" id="UP001205337">
    <property type="component" value="Unassembled WGS sequence"/>
</dbReference>
<keyword evidence="1" id="KW-0472">Membrane</keyword>
<protein>
    <submittedName>
        <fullName evidence="2">Uncharacterized protein</fullName>
    </submittedName>
</protein>
<dbReference type="EMBL" id="JANTHX010000004">
    <property type="protein sequence ID" value="MCS0498499.1"/>
    <property type="molecule type" value="Genomic_DNA"/>
</dbReference>
<evidence type="ECO:0000313" key="3">
    <source>
        <dbReference type="Proteomes" id="UP001205337"/>
    </source>
</evidence>